<protein>
    <submittedName>
        <fullName evidence="2">Uncharacterized protein</fullName>
    </submittedName>
</protein>
<dbReference type="EMBL" id="CM026422">
    <property type="protein sequence ID" value="KAG0585518.1"/>
    <property type="molecule type" value="Genomic_DNA"/>
</dbReference>
<keyword evidence="3" id="KW-1185">Reference proteome</keyword>
<dbReference type="AlphaFoldDB" id="A0A8T0IS76"/>
<organism evidence="2 3">
    <name type="scientific">Ceratodon purpureus</name>
    <name type="common">Fire moss</name>
    <name type="synonym">Dicranum purpureum</name>
    <dbReference type="NCBI Taxonomy" id="3225"/>
    <lineage>
        <taxon>Eukaryota</taxon>
        <taxon>Viridiplantae</taxon>
        <taxon>Streptophyta</taxon>
        <taxon>Embryophyta</taxon>
        <taxon>Bryophyta</taxon>
        <taxon>Bryophytina</taxon>
        <taxon>Bryopsida</taxon>
        <taxon>Dicranidae</taxon>
        <taxon>Pseudoditrichales</taxon>
        <taxon>Ditrichaceae</taxon>
        <taxon>Ceratodon</taxon>
    </lineage>
</organism>
<sequence>MERSGRTGTLLAVKRGLYDTLVAENSRRNAGTMKTSMRGSKSPTKADHSMKHSTMPMSPDQMGRGSTMPLSYLNYRDTGTERYSHSGRGNSVNFLQKNRQACSRTGNSAAGLSPLRSKIGQAPMIGDALGTPSNRGSSSFMSAGHNGVRDPEFKVGFKKREHNF</sequence>
<evidence type="ECO:0000313" key="3">
    <source>
        <dbReference type="Proteomes" id="UP000822688"/>
    </source>
</evidence>
<accession>A0A8T0IS76</accession>
<evidence type="ECO:0000313" key="2">
    <source>
        <dbReference type="EMBL" id="KAG0585518.1"/>
    </source>
</evidence>
<proteinExistence type="predicted"/>
<evidence type="ECO:0000256" key="1">
    <source>
        <dbReference type="SAM" id="MobiDB-lite"/>
    </source>
</evidence>
<comment type="caution">
    <text evidence="2">The sequence shown here is derived from an EMBL/GenBank/DDBJ whole genome shotgun (WGS) entry which is preliminary data.</text>
</comment>
<name>A0A8T0IS76_CERPU</name>
<gene>
    <name evidence="2" type="ORF">KC19_2G018200</name>
</gene>
<reference evidence="2" key="1">
    <citation type="submission" date="2020-06" db="EMBL/GenBank/DDBJ databases">
        <title>WGS assembly of Ceratodon purpureus strain R40.</title>
        <authorList>
            <person name="Carey S.B."/>
            <person name="Jenkins J."/>
            <person name="Shu S."/>
            <person name="Lovell J.T."/>
            <person name="Sreedasyam A."/>
            <person name="Maumus F."/>
            <person name="Tiley G.P."/>
            <person name="Fernandez-Pozo N."/>
            <person name="Barry K."/>
            <person name="Chen C."/>
            <person name="Wang M."/>
            <person name="Lipzen A."/>
            <person name="Daum C."/>
            <person name="Saski C.A."/>
            <person name="Payton A.C."/>
            <person name="Mcbreen J.C."/>
            <person name="Conrad R.E."/>
            <person name="Kollar L.M."/>
            <person name="Olsson S."/>
            <person name="Huttunen S."/>
            <person name="Landis J.B."/>
            <person name="Wickett N.J."/>
            <person name="Johnson M.G."/>
            <person name="Rensing S.A."/>
            <person name="Grimwood J."/>
            <person name="Schmutz J."/>
            <person name="Mcdaniel S.F."/>
        </authorList>
    </citation>
    <scope>NUCLEOTIDE SEQUENCE</scope>
    <source>
        <strain evidence="2">R40</strain>
    </source>
</reference>
<dbReference type="Proteomes" id="UP000822688">
    <property type="component" value="Chromosome 2"/>
</dbReference>
<feature type="region of interest" description="Disordered" evidence="1">
    <location>
        <begin position="24"/>
        <end position="65"/>
    </location>
</feature>
<feature type="compositionally biased region" description="Polar residues" evidence="1">
    <location>
        <begin position="28"/>
        <end position="43"/>
    </location>
</feature>